<name>A0A0F6SQU8_9CORY</name>
<evidence type="ECO:0000313" key="2">
    <source>
        <dbReference type="Proteomes" id="UP000034037"/>
    </source>
</evidence>
<evidence type="ECO:0008006" key="3">
    <source>
        <dbReference type="Google" id="ProtNLM"/>
    </source>
</evidence>
<proteinExistence type="predicted"/>
<protein>
    <recommendedName>
        <fullName evidence="3">DUF3987 domain-containing protein</fullName>
    </recommendedName>
</protein>
<dbReference type="EMBL" id="CP011309">
    <property type="protein sequence ID" value="AKF26834.1"/>
    <property type="molecule type" value="Genomic_DNA"/>
</dbReference>
<dbReference type="HOGENOM" id="CLU_029916_0_0_11"/>
<organism evidence="1 2">
    <name type="scientific">[Brevibacterium] flavum</name>
    <dbReference type="NCBI Taxonomy" id="92706"/>
    <lineage>
        <taxon>Bacteria</taxon>
        <taxon>Bacillati</taxon>
        <taxon>Actinomycetota</taxon>
        <taxon>Actinomycetes</taxon>
        <taxon>Mycobacteriales</taxon>
        <taxon>Corynebacteriaceae</taxon>
        <taxon>Corynebacterium</taxon>
    </lineage>
</organism>
<dbReference type="AlphaFoldDB" id="A0A0F6SQU8"/>
<reference evidence="1 2" key="1">
    <citation type="submission" date="2015-04" db="EMBL/GenBank/DDBJ databases">
        <title>Complete Genome Sequence of Brevibacterium flavum ATCC 15168.</title>
        <authorList>
            <person name="Ahn J."/>
            <person name="Park G."/>
            <person name="Jeon W."/>
            <person name="Jang Y."/>
            <person name="Jang M."/>
            <person name="Lee H."/>
            <person name="Lee H."/>
        </authorList>
    </citation>
    <scope>NUCLEOTIDE SEQUENCE [LARGE SCALE GENOMIC DNA]</scope>
    <source>
        <strain evidence="1 2">ATCC 15168</strain>
    </source>
</reference>
<keyword evidence="2" id="KW-1185">Reference proteome</keyword>
<accession>A0A0F6SQU8</accession>
<dbReference type="Proteomes" id="UP000034037">
    <property type="component" value="Chromosome"/>
</dbReference>
<dbReference type="PATRIC" id="fig|92706.3.peg.892"/>
<dbReference type="RefSeq" id="WP_003863498.1">
    <property type="nucleotide sequence ID" value="NZ_CP011309.1"/>
</dbReference>
<evidence type="ECO:0000313" key="1">
    <source>
        <dbReference type="EMBL" id="AKF26834.1"/>
    </source>
</evidence>
<sequence>MAMFDEVKLAPAPVEGVAYVERAEVKEQAPTTLESALTVKEWEQLEQDVFSGAGAAVTAIRDYARENSLAPIPFLIASALYVSTCLPGNATFNAGVGRGSPNLFIAVVAKPGGGKDLLMTAVSKALSVSTVEVQRKPKHLPLGSGEGIYTTLRPEKEQTVSDPVLFGMSEVNQLGALMGRTGSTLRGAIVNMYSGNALGATNKSETIYVEANSYTAGLWVGVQPDSAGVLLNGGDDGLKHRFVWTETVNPSMDVSDECIDNLVSAYTGKLDSHMQAASCLPVVIPQQLLGGKGFTFHEDIVRATILARRLRVKTGQIGEFAGHRNQTRLKLACGLALLSSRAHVSLDDWGRAGALMDYSDKVQSYCQRHLTDRRVDEQVDRLDVQEQAKDTLESKRQGRMEGKIIDSLKDSKRAQWRGRGGFLQGVKSNVRGAANSALMALIHRDIVAPIYVADEKGESVLDSLERGDKYPR</sequence>
<gene>
    <name evidence="1" type="ORF">YH66_04310</name>
</gene>